<dbReference type="RefSeq" id="WP_001008997.1">
    <property type="nucleotide sequence ID" value="NZ_AP025936.1"/>
</dbReference>
<gene>
    <name evidence="4" type="ORF">AZJ70_09770</name>
    <name evidence="3" type="ORF">GM543_00055</name>
    <name evidence="2" type="ORF">GM545_08525</name>
</gene>
<dbReference type="EMBL" id="WNHX01000001">
    <property type="protein sequence ID" value="MTV85968.1"/>
    <property type="molecule type" value="Genomic_DNA"/>
</dbReference>
<dbReference type="Proteomes" id="UP000469505">
    <property type="component" value="Unassembled WGS sequence"/>
</dbReference>
<evidence type="ECO:0000313" key="7">
    <source>
        <dbReference type="Proteomes" id="UP000469505"/>
    </source>
</evidence>
<dbReference type="Proteomes" id="UP000320896">
    <property type="component" value="Unassembled WGS sequence"/>
</dbReference>
<evidence type="ECO:0000313" key="2">
    <source>
        <dbReference type="EMBL" id="MTV43655.1"/>
    </source>
</evidence>
<feature type="domain" description="SAP" evidence="1">
    <location>
        <begin position="86"/>
        <end position="120"/>
    </location>
</feature>
<protein>
    <submittedName>
        <fullName evidence="2">DNA-binding protein</fullName>
    </submittedName>
    <submittedName>
        <fullName evidence="4">SAP domain-containing protein</fullName>
    </submittedName>
</protein>
<dbReference type="EMBL" id="VMWH01000141">
    <property type="protein sequence ID" value="TVW83027.1"/>
    <property type="molecule type" value="Genomic_DNA"/>
</dbReference>
<evidence type="ECO:0000313" key="4">
    <source>
        <dbReference type="EMBL" id="TVW83027.1"/>
    </source>
</evidence>
<proteinExistence type="predicted"/>
<evidence type="ECO:0000313" key="3">
    <source>
        <dbReference type="EMBL" id="MTV85968.1"/>
    </source>
</evidence>
<dbReference type="Pfam" id="PF02037">
    <property type="entry name" value="SAP"/>
    <property type="match status" value="1"/>
</dbReference>
<organism evidence="4 5">
    <name type="scientific">Streptococcus pneumoniae</name>
    <dbReference type="NCBI Taxonomy" id="1313"/>
    <lineage>
        <taxon>Bacteria</taxon>
        <taxon>Bacillati</taxon>
        <taxon>Bacillota</taxon>
        <taxon>Bacilli</taxon>
        <taxon>Lactobacillales</taxon>
        <taxon>Streptococcaceae</taxon>
        <taxon>Streptococcus</taxon>
    </lineage>
</organism>
<dbReference type="SUPFAM" id="SSF68906">
    <property type="entry name" value="SAP domain"/>
    <property type="match status" value="1"/>
</dbReference>
<reference evidence="4 5" key="1">
    <citation type="submission" date="2019-07" db="EMBL/GenBank/DDBJ databases">
        <authorList>
            <person name="Mohale T."/>
        </authorList>
    </citation>
    <scope>NUCLEOTIDE SEQUENCE [LARGE SCALE GENOMIC DNA]</scope>
    <source>
        <strain evidence="4 5">NTPn 126</strain>
    </source>
</reference>
<dbReference type="GO" id="GO:0003677">
    <property type="term" value="F:DNA binding"/>
    <property type="evidence" value="ECO:0007669"/>
    <property type="project" value="UniProtKB-KW"/>
</dbReference>
<evidence type="ECO:0000259" key="1">
    <source>
        <dbReference type="PROSITE" id="PS50800"/>
    </source>
</evidence>
<dbReference type="Gene3D" id="1.10.720.30">
    <property type="entry name" value="SAP domain"/>
    <property type="match status" value="1"/>
</dbReference>
<name>A0A0B7L434_STREE</name>
<reference evidence="6 7" key="2">
    <citation type="submission" date="2019-11" db="EMBL/GenBank/DDBJ databases">
        <title>Growth characteristics of pneumococcus vary with the chemical composition of the capsule and with environmental conditions.</title>
        <authorList>
            <person name="Tothpal A."/>
            <person name="Desobry K."/>
            <person name="Joshi S."/>
            <person name="Wyllie A.L."/>
            <person name="Weinberger D.M."/>
        </authorList>
    </citation>
    <scope>NUCLEOTIDE SEQUENCE [LARGE SCALE GENOMIC DNA]</scope>
    <source>
        <strain evidence="2">Pnumococcus09N</strain>
        <strain evidence="6">pnumococcus09N</strain>
        <strain evidence="3">Pnumococcus35B</strain>
        <strain evidence="7">pnumococcus35B</strain>
    </source>
</reference>
<dbReference type="EMBL" id="WNHU01000046">
    <property type="protein sequence ID" value="MTV43655.1"/>
    <property type="molecule type" value="Genomic_DNA"/>
</dbReference>
<sequence length="332" mass="38852">MNFFSKLFNLKQNNHNRDTNSDCNNFYLNDLECGLTPGQLILIDWTQKTGRNYNFPRYFKYSLQIDPESTHNQLYKLGYFTKNKTLSYLTVVELKTILSKHNLATSGKKAELITRIINNVNIDNLDIPFEFKLTKEAQNLIIEHSDYIKAYYDKDITMEDYCKEKNNISFKATFGDIKWSLLNKQAHRNTVSGDFGCLSNTRKAQGRHLEQEGNIKHALIYYIESLIITISGLENNFSATDYPVYYPDSIPDYSLKHIQTLMESLSDDDYDFAFDEALFRFSILNANHFLSKEDIDYLRVNLPRSTAEEINNYLKKYECYSPLNNLELDDFE</sequence>
<accession>A0A0B7L434</accession>
<dbReference type="InterPro" id="IPR036361">
    <property type="entry name" value="SAP_dom_sf"/>
</dbReference>
<evidence type="ECO:0000313" key="5">
    <source>
        <dbReference type="Proteomes" id="UP000320896"/>
    </source>
</evidence>
<keyword evidence="2" id="KW-0238">DNA-binding</keyword>
<comment type="caution">
    <text evidence="4">The sequence shown here is derived from an EMBL/GenBank/DDBJ whole genome shotgun (WGS) entry which is preliminary data.</text>
</comment>
<dbReference type="SMART" id="SM00513">
    <property type="entry name" value="SAP"/>
    <property type="match status" value="1"/>
</dbReference>
<dbReference type="PROSITE" id="PS50800">
    <property type="entry name" value="SAP"/>
    <property type="match status" value="1"/>
</dbReference>
<dbReference type="AlphaFoldDB" id="A0A0B7L434"/>
<evidence type="ECO:0000313" key="6">
    <source>
        <dbReference type="Proteomes" id="UP000467349"/>
    </source>
</evidence>
<dbReference type="Proteomes" id="UP000467349">
    <property type="component" value="Unassembled WGS sequence"/>
</dbReference>
<dbReference type="InterPro" id="IPR003034">
    <property type="entry name" value="SAP_dom"/>
</dbReference>